<feature type="transmembrane region" description="Helical" evidence="1">
    <location>
        <begin position="26"/>
        <end position="47"/>
    </location>
</feature>
<evidence type="ECO:0000256" key="1">
    <source>
        <dbReference type="SAM" id="Phobius"/>
    </source>
</evidence>
<gene>
    <name evidence="2" type="ORF">SCUD_LOCUS6688</name>
</gene>
<reference evidence="4" key="1">
    <citation type="submission" date="2016-06" db="UniProtKB">
        <authorList>
            <consortium name="WormBaseParasite"/>
        </authorList>
    </citation>
    <scope>IDENTIFICATION</scope>
</reference>
<evidence type="ECO:0000313" key="4">
    <source>
        <dbReference type="WBParaSite" id="SCUD_0000668801-mRNA-1"/>
    </source>
</evidence>
<keyword evidence="1" id="KW-0812">Transmembrane</keyword>
<keyword evidence="3" id="KW-1185">Reference proteome</keyword>
<dbReference type="Proteomes" id="UP000279833">
    <property type="component" value="Unassembled WGS sequence"/>
</dbReference>
<reference evidence="2 3" key="2">
    <citation type="submission" date="2018-11" db="EMBL/GenBank/DDBJ databases">
        <authorList>
            <consortium name="Pathogen Informatics"/>
        </authorList>
    </citation>
    <scope>NUCLEOTIDE SEQUENCE [LARGE SCALE GENOMIC DNA]</scope>
    <source>
        <strain evidence="2">Dakar</strain>
        <strain evidence="3">Dakar, Senegal</strain>
    </source>
</reference>
<evidence type="ECO:0000313" key="3">
    <source>
        <dbReference type="Proteomes" id="UP000279833"/>
    </source>
</evidence>
<sequence length="87" mass="9971">MSSAPICDRVNTYANKSRVIPGYEGIPYNLCVNVIGWVVLMCGFTLLRKLAWDYGRMATFQPRKNRFVQDGFHFILLLQLIKCPTSL</sequence>
<evidence type="ECO:0000313" key="2">
    <source>
        <dbReference type="EMBL" id="VDP06518.1"/>
    </source>
</evidence>
<organism evidence="4">
    <name type="scientific">Schistosoma curassoni</name>
    <dbReference type="NCBI Taxonomy" id="6186"/>
    <lineage>
        <taxon>Eukaryota</taxon>
        <taxon>Metazoa</taxon>
        <taxon>Spiralia</taxon>
        <taxon>Lophotrochozoa</taxon>
        <taxon>Platyhelminthes</taxon>
        <taxon>Trematoda</taxon>
        <taxon>Digenea</taxon>
        <taxon>Strigeidida</taxon>
        <taxon>Schistosomatoidea</taxon>
        <taxon>Schistosomatidae</taxon>
        <taxon>Schistosoma</taxon>
    </lineage>
</organism>
<dbReference type="STRING" id="6186.A0A183JVE3"/>
<accession>A0A183JVE3</accession>
<dbReference type="EMBL" id="UZAK01016210">
    <property type="protein sequence ID" value="VDP06518.1"/>
    <property type="molecule type" value="Genomic_DNA"/>
</dbReference>
<name>A0A183JVE3_9TREM</name>
<proteinExistence type="predicted"/>
<dbReference type="WBParaSite" id="SCUD_0000668801-mRNA-1">
    <property type="protein sequence ID" value="SCUD_0000668801-mRNA-1"/>
    <property type="gene ID" value="SCUD_0000668801"/>
</dbReference>
<dbReference type="AlphaFoldDB" id="A0A183JVE3"/>
<keyword evidence="1" id="KW-1133">Transmembrane helix</keyword>
<keyword evidence="1" id="KW-0472">Membrane</keyword>
<protein>
    <submittedName>
        <fullName evidence="4">Very-long-chain 3-oxoacyl-CoA synthase</fullName>
    </submittedName>
</protein>